<proteinExistence type="predicted"/>
<name>A0ABT0U6T2_9BACT</name>
<keyword evidence="1" id="KW-0472">Membrane</keyword>
<gene>
    <name evidence="2" type="ORF">NB063_18545</name>
</gene>
<dbReference type="RefSeq" id="WP_250930248.1">
    <property type="nucleotide sequence ID" value="NZ_JAMQBK010000049.1"/>
</dbReference>
<comment type="caution">
    <text evidence="2">The sequence shown here is derived from an EMBL/GenBank/DDBJ whole genome shotgun (WGS) entry which is preliminary data.</text>
</comment>
<evidence type="ECO:0000313" key="3">
    <source>
        <dbReference type="Proteomes" id="UP001202961"/>
    </source>
</evidence>
<sequence>MLETVVPILLAVSAIVTYFLQLWTGFAVAGISGENALVDRRKQPGPYWFLMAFQTLCLIGIPILIALSN</sequence>
<dbReference type="EMBL" id="JAMQBK010000049">
    <property type="protein sequence ID" value="MCM2372615.1"/>
    <property type="molecule type" value="Genomic_DNA"/>
</dbReference>
<feature type="transmembrane region" description="Helical" evidence="1">
    <location>
        <begin position="47"/>
        <end position="67"/>
    </location>
</feature>
<keyword evidence="3" id="KW-1185">Reference proteome</keyword>
<feature type="transmembrane region" description="Helical" evidence="1">
    <location>
        <begin position="6"/>
        <end position="26"/>
    </location>
</feature>
<reference evidence="2 3" key="1">
    <citation type="journal article" date="2022" name="Syst. Appl. Microbiol.">
        <title>Rhodopirellula aestuarii sp. nov., a novel member of the genus Rhodopirellula isolated from brackish sediments collected in the Tagus River estuary, Portugal.</title>
        <authorList>
            <person name="Vitorino I.R."/>
            <person name="Klimek D."/>
            <person name="Calusinska M."/>
            <person name="Lobo-da-Cunha A."/>
            <person name="Vasconcelos V."/>
            <person name="Lage O.M."/>
        </authorList>
    </citation>
    <scope>NUCLEOTIDE SEQUENCE [LARGE SCALE GENOMIC DNA]</scope>
    <source>
        <strain evidence="2 3">ICT_H3.1</strain>
    </source>
</reference>
<evidence type="ECO:0000313" key="2">
    <source>
        <dbReference type="EMBL" id="MCM2372615.1"/>
    </source>
</evidence>
<protein>
    <submittedName>
        <fullName evidence="2">Uncharacterized protein</fullName>
    </submittedName>
</protein>
<keyword evidence="1" id="KW-1133">Transmembrane helix</keyword>
<dbReference type="Proteomes" id="UP001202961">
    <property type="component" value="Unassembled WGS sequence"/>
</dbReference>
<evidence type="ECO:0000256" key="1">
    <source>
        <dbReference type="SAM" id="Phobius"/>
    </source>
</evidence>
<accession>A0ABT0U6T2</accession>
<organism evidence="2 3">
    <name type="scientific">Aporhodopirellula aestuarii</name>
    <dbReference type="NCBI Taxonomy" id="2950107"/>
    <lineage>
        <taxon>Bacteria</taxon>
        <taxon>Pseudomonadati</taxon>
        <taxon>Planctomycetota</taxon>
        <taxon>Planctomycetia</taxon>
        <taxon>Pirellulales</taxon>
        <taxon>Pirellulaceae</taxon>
        <taxon>Aporhodopirellula</taxon>
    </lineage>
</organism>
<keyword evidence="1" id="KW-0812">Transmembrane</keyword>